<feature type="domain" description="Histidine kinase" evidence="3">
    <location>
        <begin position="1"/>
        <end position="160"/>
    </location>
</feature>
<sequence length="387" mass="44607">MILEKEFDLEIEMKITKSALNAVAEYKGIKLSCDYLSTTKEVIGDNYRLQAVLTILMTNAIRFNSKGSKVSVQMTLYPIPMNNKYRRLEVIVNDTGPGFSKSKVDQINQEFKDTYSEEASTLGFRMKFVRQFIQEMNGEIMLESEENKGACFIFNVPLKLANTSITNSLSGLFNNLPIKDRGKMITYSTCHYKTPVSDFSQILLNKLILINQHTQGYINLYEVIKAIEYAKKYHGKQKRDTGEPYYIHPLEVACTVAEYSFETDTIITAILHDTIEDTTLTKEKIAKVFGVKVAEQVFDLTRIRNNKKISSREMIKILRQQNKKDLLLIKLCDRLHNIQTVFIKSDEKRQKIIIETEQEFIPLARHLKLSKIADKLSGYCLLNTYLE</sequence>
<dbReference type="InterPro" id="IPR005467">
    <property type="entry name" value="His_kinase_dom"/>
</dbReference>
<dbReference type="GO" id="GO:0005886">
    <property type="term" value="C:plasma membrane"/>
    <property type="evidence" value="ECO:0007669"/>
    <property type="project" value="TreeGrafter"/>
</dbReference>
<dbReference type="SMART" id="SM00471">
    <property type="entry name" value="HDc"/>
    <property type="match status" value="1"/>
</dbReference>
<reference evidence="4 5" key="1">
    <citation type="submission" date="2015-01" db="EMBL/GenBank/DDBJ databases">
        <title>Genome Sequencing of Rickettsiales.</title>
        <authorList>
            <person name="Daugherty S.C."/>
            <person name="Su Q."/>
            <person name="Abolude K."/>
            <person name="Beier-Sexton M."/>
            <person name="Carlyon J.A."/>
            <person name="Carter R."/>
            <person name="Day N.P."/>
            <person name="Dumler S.J."/>
            <person name="Dyachenko V."/>
            <person name="Godinez A."/>
            <person name="Kurtti T.J."/>
            <person name="Lichay M."/>
            <person name="Mullins K.E."/>
            <person name="Ott S."/>
            <person name="Pappas-Brown V."/>
            <person name="Paris D.H."/>
            <person name="Patel P."/>
            <person name="Richards A.L."/>
            <person name="Sadzewicz L."/>
            <person name="Sears K."/>
            <person name="Seidman D."/>
            <person name="Sengamalay N."/>
            <person name="Stenos J."/>
            <person name="Tallon L.J."/>
            <person name="Vincent G."/>
            <person name="Fraser C.M."/>
            <person name="Munderloh U."/>
            <person name="Dunning-Hotopp J.C."/>
        </authorList>
    </citation>
    <scope>NUCLEOTIDE SEQUENCE [LARGE SCALE GENOMIC DNA]</scope>
    <source>
        <strain evidence="4 5">TA716</strain>
    </source>
</reference>
<evidence type="ECO:0000259" key="3">
    <source>
        <dbReference type="PROSITE" id="PS50109"/>
    </source>
</evidence>
<dbReference type="InterPro" id="IPR003594">
    <property type="entry name" value="HATPase_dom"/>
</dbReference>
<dbReference type="InterPro" id="IPR003607">
    <property type="entry name" value="HD/PDEase_dom"/>
</dbReference>
<dbReference type="Pfam" id="PF13328">
    <property type="entry name" value="HD_4"/>
    <property type="match status" value="1"/>
</dbReference>
<accession>A0A0F3NXJ5</accession>
<evidence type="ECO:0000256" key="2">
    <source>
        <dbReference type="ARBA" id="ARBA00012438"/>
    </source>
</evidence>
<proteinExistence type="predicted"/>
<dbReference type="Proteomes" id="UP000033671">
    <property type="component" value="Unassembled WGS sequence"/>
</dbReference>
<dbReference type="AlphaFoldDB" id="A0A0F3NXJ5"/>
<dbReference type="Gene3D" id="3.30.565.10">
    <property type="entry name" value="Histidine kinase-like ATPase, C-terminal domain"/>
    <property type="match status" value="1"/>
</dbReference>
<comment type="catalytic activity">
    <reaction evidence="1">
        <text>ATP + protein L-histidine = ADP + protein N-phospho-L-histidine.</text>
        <dbReference type="EC" id="2.7.13.3"/>
    </reaction>
</comment>
<dbReference type="PATRIC" id="fig|1359175.3.peg.111"/>
<protein>
    <recommendedName>
        <fullName evidence="2">histidine kinase</fullName>
        <ecNumber evidence="2">2.7.13.3</ecNumber>
    </recommendedName>
</protein>
<dbReference type="PANTHER" id="PTHR21262:SF31">
    <property type="entry name" value="GTP PYROPHOSPHOKINASE"/>
    <property type="match status" value="1"/>
</dbReference>
<dbReference type="SUPFAM" id="SSF109604">
    <property type="entry name" value="HD-domain/PDEase-like"/>
    <property type="match status" value="1"/>
</dbReference>
<dbReference type="Gene3D" id="1.10.3210.10">
    <property type="entry name" value="Hypothetical protein af1432"/>
    <property type="match status" value="1"/>
</dbReference>
<dbReference type="PRINTS" id="PR00344">
    <property type="entry name" value="BCTRLSENSOR"/>
</dbReference>
<dbReference type="SMART" id="SM00387">
    <property type="entry name" value="HATPase_c"/>
    <property type="match status" value="1"/>
</dbReference>
<dbReference type="Pfam" id="PF02518">
    <property type="entry name" value="HATPase_c"/>
    <property type="match status" value="1"/>
</dbReference>
<gene>
    <name evidence="4" type="ORF">OTSTA716_1900</name>
</gene>
<dbReference type="InterPro" id="IPR036890">
    <property type="entry name" value="HATPase_C_sf"/>
</dbReference>
<evidence type="ECO:0000313" key="5">
    <source>
        <dbReference type="Proteomes" id="UP000033671"/>
    </source>
</evidence>
<name>A0A0F3NXJ5_ORITS</name>
<dbReference type="EC" id="2.7.13.3" evidence="2"/>
<dbReference type="InterPro" id="IPR004358">
    <property type="entry name" value="Sig_transdc_His_kin-like_C"/>
</dbReference>
<evidence type="ECO:0000313" key="4">
    <source>
        <dbReference type="EMBL" id="KJV72541.1"/>
    </source>
</evidence>
<dbReference type="SUPFAM" id="SSF55874">
    <property type="entry name" value="ATPase domain of HSP90 chaperone/DNA topoisomerase II/histidine kinase"/>
    <property type="match status" value="1"/>
</dbReference>
<organism evidence="4 5">
    <name type="scientific">Orientia tsutsugamushi str. TA716</name>
    <dbReference type="NCBI Taxonomy" id="1359175"/>
    <lineage>
        <taxon>Bacteria</taxon>
        <taxon>Pseudomonadati</taxon>
        <taxon>Pseudomonadota</taxon>
        <taxon>Alphaproteobacteria</taxon>
        <taxon>Rickettsiales</taxon>
        <taxon>Rickettsiaceae</taxon>
        <taxon>Rickettsieae</taxon>
        <taxon>Orientia</taxon>
    </lineage>
</organism>
<evidence type="ECO:0000256" key="1">
    <source>
        <dbReference type="ARBA" id="ARBA00000085"/>
    </source>
</evidence>
<dbReference type="PANTHER" id="PTHR21262">
    <property type="entry name" value="GUANOSINE-3',5'-BIS DIPHOSPHATE 3'-PYROPHOSPHOHYDROLASE"/>
    <property type="match status" value="1"/>
</dbReference>
<dbReference type="PROSITE" id="PS50109">
    <property type="entry name" value="HIS_KIN"/>
    <property type="match status" value="1"/>
</dbReference>
<dbReference type="CDD" id="cd00077">
    <property type="entry name" value="HDc"/>
    <property type="match status" value="1"/>
</dbReference>
<dbReference type="EMBL" id="LAOA01000104">
    <property type="protein sequence ID" value="KJV72541.1"/>
    <property type="molecule type" value="Genomic_DNA"/>
</dbReference>
<comment type="caution">
    <text evidence="4">The sequence shown here is derived from an EMBL/GenBank/DDBJ whole genome shotgun (WGS) entry which is preliminary data.</text>
</comment>
<dbReference type="GO" id="GO:0004673">
    <property type="term" value="F:protein histidine kinase activity"/>
    <property type="evidence" value="ECO:0007669"/>
    <property type="project" value="UniProtKB-EC"/>
</dbReference>